<evidence type="ECO:0000256" key="2">
    <source>
        <dbReference type="SAM" id="MobiDB-lite"/>
    </source>
</evidence>
<feature type="region of interest" description="Disordered" evidence="2">
    <location>
        <begin position="172"/>
        <end position="195"/>
    </location>
</feature>
<dbReference type="InterPro" id="IPR042099">
    <property type="entry name" value="ANL_N_sf"/>
</dbReference>
<dbReference type="Gene3D" id="3.40.50.12780">
    <property type="entry name" value="N-terminal domain of ligase-like"/>
    <property type="match status" value="1"/>
</dbReference>
<dbReference type="InterPro" id="IPR025110">
    <property type="entry name" value="AMP-bd_C"/>
</dbReference>
<evidence type="ECO:0000259" key="3">
    <source>
        <dbReference type="Pfam" id="PF00501"/>
    </source>
</evidence>
<feature type="domain" description="AMP-binding enzyme C-terminal" evidence="4">
    <location>
        <begin position="463"/>
        <end position="544"/>
    </location>
</feature>
<comment type="caution">
    <text evidence="5">The sequence shown here is derived from an EMBL/GenBank/DDBJ whole genome shotgun (WGS) entry which is preliminary data.</text>
</comment>
<dbReference type="Gene3D" id="3.30.300.30">
    <property type="match status" value="1"/>
</dbReference>
<dbReference type="InterPro" id="IPR045851">
    <property type="entry name" value="AMP-bd_C_sf"/>
</dbReference>
<evidence type="ECO:0000313" key="5">
    <source>
        <dbReference type="EMBL" id="PCC42257.1"/>
    </source>
</evidence>
<dbReference type="Pfam" id="PF13193">
    <property type="entry name" value="AMP-binding_C"/>
    <property type="match status" value="1"/>
</dbReference>
<sequence>MSTPTQAIQSAGLLAAEGCAWPNDVAESYRRHGYWTGERLDRIADAAAENTPDKVAVIDDHGQITYAELLLRVDRLAASFSRRGLGNRDRVLLQQSNRIELITSALALMRVGAVPVYCLGSNRRRELVAISRRAQAVALIVDYDGDGEQLAAEVAAEVDSLNCIITGTELRSDSVKPETDPADTTSTPDPEQQIAGPDDVAFLQLSGGTTGLPKLIPRTHDDYLYSIRQSNEVCGLVKDDVFLAVLPAVHNFPMSSPGFLGALMAGNTVVLTENQHPAQVFDLISTCGVTVVPLVPPMAHVWANFADMDPAAASQLASLRLLQIGGAKLVPELARRLVSLVPGTVQQVFGMAEGLVCYTDPDDDVETIINTQGRPMSAADEIRIVDQQDRPVPAGSSGHLLTRGPYTIRGYFNAPEANRHSFTADGYYRTGDIARLRADGALVVEGRSKDQINRGGEKISAEEVEDILLAHPAVDDVVVVAEPDEFLGERSVAVMVAHRDVMNDQSALKRASLAEFMRSRGVDDMKIPDRVDLTYGFPVTGVGKISRAELRTLIREQRSTEK</sequence>
<dbReference type="EMBL" id="NRGQ01000020">
    <property type="protein sequence ID" value="PCC42257.1"/>
    <property type="molecule type" value="Genomic_DNA"/>
</dbReference>
<dbReference type="InterPro" id="IPR020845">
    <property type="entry name" value="AMP-binding_CS"/>
</dbReference>
<proteinExistence type="predicted"/>
<dbReference type="InterPro" id="IPR050237">
    <property type="entry name" value="ATP-dep_AMP-bd_enzyme"/>
</dbReference>
<dbReference type="PROSITE" id="PS00455">
    <property type="entry name" value="AMP_BINDING"/>
    <property type="match status" value="1"/>
</dbReference>
<dbReference type="RefSeq" id="WP_009884088.1">
    <property type="nucleotide sequence ID" value="NZ_AAGP01000026.1"/>
</dbReference>
<dbReference type="GO" id="GO:0016877">
    <property type="term" value="F:ligase activity, forming carbon-sulfur bonds"/>
    <property type="evidence" value="ECO:0007669"/>
    <property type="project" value="UniProtKB-ARBA"/>
</dbReference>
<reference evidence="5 6" key="1">
    <citation type="journal article" date="2017" name="Elife">
        <title>Extensive horizontal gene transfer in cheese-associated bacteria.</title>
        <authorList>
            <person name="Bonham K.S."/>
            <person name="Wolfe B.E."/>
            <person name="Dutton R.J."/>
        </authorList>
    </citation>
    <scope>NUCLEOTIDE SEQUENCE [LARGE SCALE GENOMIC DNA]</scope>
    <source>
        <strain evidence="5 6">962_8</strain>
    </source>
</reference>
<dbReference type="Proteomes" id="UP000218620">
    <property type="component" value="Unassembled WGS sequence"/>
</dbReference>
<name>A0A2A3YSH8_BREAU</name>
<accession>A0A2A3YSH8</accession>
<dbReference type="Pfam" id="PF00501">
    <property type="entry name" value="AMP-binding"/>
    <property type="match status" value="1"/>
</dbReference>
<dbReference type="InterPro" id="IPR000873">
    <property type="entry name" value="AMP-dep_synth/lig_dom"/>
</dbReference>
<protein>
    <submittedName>
        <fullName evidence="5">2,3-dihydroxybenzoate-AMP ligase</fullName>
    </submittedName>
</protein>
<dbReference type="FunFam" id="2.30.38.10:FF:000003">
    <property type="entry name" value="Vibriobactin-specific 2,3-dihydroxybenzoate-AMP ligase"/>
    <property type="match status" value="1"/>
</dbReference>
<keyword evidence="1 5" id="KW-0436">Ligase</keyword>
<evidence type="ECO:0000259" key="4">
    <source>
        <dbReference type="Pfam" id="PF13193"/>
    </source>
</evidence>
<gene>
    <name evidence="5" type="ORF">CIK65_13090</name>
</gene>
<organism evidence="5 6">
    <name type="scientific">Brevibacterium aurantiacum</name>
    <dbReference type="NCBI Taxonomy" id="273384"/>
    <lineage>
        <taxon>Bacteria</taxon>
        <taxon>Bacillati</taxon>
        <taxon>Actinomycetota</taxon>
        <taxon>Actinomycetes</taxon>
        <taxon>Micrococcales</taxon>
        <taxon>Brevibacteriaceae</taxon>
        <taxon>Brevibacterium</taxon>
    </lineage>
</organism>
<dbReference type="AlphaFoldDB" id="A0A2A3YSH8"/>
<evidence type="ECO:0000256" key="1">
    <source>
        <dbReference type="ARBA" id="ARBA00022598"/>
    </source>
</evidence>
<feature type="domain" description="AMP-dependent synthetase/ligase" evidence="3">
    <location>
        <begin position="46"/>
        <end position="412"/>
    </location>
</feature>
<dbReference type="PANTHER" id="PTHR43767">
    <property type="entry name" value="LONG-CHAIN-FATTY-ACID--COA LIGASE"/>
    <property type="match status" value="1"/>
</dbReference>
<dbReference type="SUPFAM" id="SSF56801">
    <property type="entry name" value="Acetyl-CoA synthetase-like"/>
    <property type="match status" value="1"/>
</dbReference>
<evidence type="ECO:0000313" key="6">
    <source>
        <dbReference type="Proteomes" id="UP000218620"/>
    </source>
</evidence>
<dbReference type="PANTHER" id="PTHR43767:SF10">
    <property type="entry name" value="SURFACTIN SYNTHASE SUBUNIT 1"/>
    <property type="match status" value="1"/>
</dbReference>